<feature type="chain" id="PRO_5037366246" evidence="2">
    <location>
        <begin position="30"/>
        <end position="328"/>
    </location>
</feature>
<name>A0A934TRE5_9BURK</name>
<evidence type="ECO:0000313" key="4">
    <source>
        <dbReference type="Proteomes" id="UP000630528"/>
    </source>
</evidence>
<evidence type="ECO:0000313" key="3">
    <source>
        <dbReference type="EMBL" id="MBK6005665.1"/>
    </source>
</evidence>
<dbReference type="EMBL" id="JAEPWM010000002">
    <property type="protein sequence ID" value="MBK6005665.1"/>
    <property type="molecule type" value="Genomic_DNA"/>
</dbReference>
<dbReference type="Gene3D" id="3.40.190.10">
    <property type="entry name" value="Periplasmic binding protein-like II"/>
    <property type="match status" value="1"/>
</dbReference>
<feature type="signal peptide" evidence="2">
    <location>
        <begin position="1"/>
        <end position="29"/>
    </location>
</feature>
<gene>
    <name evidence="3" type="ORF">JJB11_06125</name>
</gene>
<evidence type="ECO:0000256" key="1">
    <source>
        <dbReference type="ARBA" id="ARBA00006987"/>
    </source>
</evidence>
<dbReference type="PANTHER" id="PTHR42928">
    <property type="entry name" value="TRICARBOXYLATE-BINDING PROTEIN"/>
    <property type="match status" value="1"/>
</dbReference>
<reference evidence="3" key="1">
    <citation type="journal article" date="2012" name="J. Microbiol. Biotechnol.">
        <title>Ramlibacter ginsenosidimutans sp. nov., with ginsenoside-converting activity.</title>
        <authorList>
            <person name="Wang L."/>
            <person name="An D.S."/>
            <person name="Kim S.G."/>
            <person name="Jin F.X."/>
            <person name="Kim S.C."/>
            <person name="Lee S.T."/>
            <person name="Im W.T."/>
        </authorList>
    </citation>
    <scope>NUCLEOTIDE SEQUENCE</scope>
    <source>
        <strain evidence="3">KACC 17527</strain>
    </source>
</reference>
<accession>A0A934TRE5</accession>
<dbReference type="CDD" id="cd13578">
    <property type="entry name" value="PBP2_Bug27"/>
    <property type="match status" value="1"/>
</dbReference>
<dbReference type="Pfam" id="PF03401">
    <property type="entry name" value="TctC"/>
    <property type="match status" value="1"/>
</dbReference>
<proteinExistence type="inferred from homology"/>
<dbReference type="Gene3D" id="3.40.190.150">
    <property type="entry name" value="Bordetella uptake gene, domain 1"/>
    <property type="match status" value="1"/>
</dbReference>
<dbReference type="RefSeq" id="WP_201167193.1">
    <property type="nucleotide sequence ID" value="NZ_JAEPWM010000002.1"/>
</dbReference>
<protein>
    <submittedName>
        <fullName evidence="3">Tripartite tricarboxylate transporter substrate binding protein</fullName>
    </submittedName>
</protein>
<keyword evidence="4" id="KW-1185">Reference proteome</keyword>
<sequence length="328" mass="34385">MPKRAFLRRLLAGAAAAACALTGASSAFAEDSPSKPIRIIVSFAPGGLTDTIARALLPRLQEGFGQPVLVENRPGAGGTVAEGLLAKAAPDGYTLLLSADSVPANPHLIANLPYDTFKDMTPVSLLARIPLVLVVNNNVPATSVKEFVGYAKANTGRMSYASPGIGTSNHLYFEVFKDLAGIDLPHVAYKGGGPAMTDLIGGHVQAMLISATLAVPQANGGKVRALAVTSDKRLPSLPNVPTFAEAGYADFRPQQWTGLFVPAGTPPAVVARISSEFDKALRSPDVIARLNDLHAEPVMSSQAEFAAHLKREYDTLGKLIKARGITAQ</sequence>
<organism evidence="3 4">
    <name type="scientific">Ramlibacter ginsenosidimutans</name>
    <dbReference type="NCBI Taxonomy" id="502333"/>
    <lineage>
        <taxon>Bacteria</taxon>
        <taxon>Pseudomonadati</taxon>
        <taxon>Pseudomonadota</taxon>
        <taxon>Betaproteobacteria</taxon>
        <taxon>Burkholderiales</taxon>
        <taxon>Comamonadaceae</taxon>
        <taxon>Ramlibacter</taxon>
    </lineage>
</organism>
<dbReference type="InterPro" id="IPR042100">
    <property type="entry name" value="Bug_dom1"/>
</dbReference>
<dbReference type="Proteomes" id="UP000630528">
    <property type="component" value="Unassembled WGS sequence"/>
</dbReference>
<keyword evidence="2" id="KW-0732">Signal</keyword>
<comment type="caution">
    <text evidence="3">The sequence shown here is derived from an EMBL/GenBank/DDBJ whole genome shotgun (WGS) entry which is preliminary data.</text>
</comment>
<evidence type="ECO:0000256" key="2">
    <source>
        <dbReference type="SAM" id="SignalP"/>
    </source>
</evidence>
<dbReference type="PANTHER" id="PTHR42928:SF5">
    <property type="entry name" value="BLR1237 PROTEIN"/>
    <property type="match status" value="1"/>
</dbReference>
<reference evidence="3" key="2">
    <citation type="submission" date="2021-01" db="EMBL/GenBank/DDBJ databases">
        <authorList>
            <person name="Kang M."/>
        </authorList>
    </citation>
    <scope>NUCLEOTIDE SEQUENCE</scope>
    <source>
        <strain evidence="3">KACC 17527</strain>
    </source>
</reference>
<comment type="similarity">
    <text evidence="1">Belongs to the UPF0065 (bug) family.</text>
</comment>
<dbReference type="InterPro" id="IPR005064">
    <property type="entry name" value="BUG"/>
</dbReference>
<dbReference type="AlphaFoldDB" id="A0A934TRE5"/>
<dbReference type="SUPFAM" id="SSF53850">
    <property type="entry name" value="Periplasmic binding protein-like II"/>
    <property type="match status" value="1"/>
</dbReference>
<dbReference type="PIRSF" id="PIRSF017082">
    <property type="entry name" value="YflP"/>
    <property type="match status" value="1"/>
</dbReference>